<dbReference type="GO" id="GO:0008757">
    <property type="term" value="F:S-adenosylmethionine-dependent methyltransferase activity"/>
    <property type="evidence" value="ECO:0007669"/>
    <property type="project" value="InterPro"/>
</dbReference>
<proteinExistence type="predicted"/>
<dbReference type="InterPro" id="IPR029063">
    <property type="entry name" value="SAM-dependent_MTases_sf"/>
</dbReference>
<dbReference type="Gene3D" id="2.20.25.10">
    <property type="match status" value="1"/>
</dbReference>
<dbReference type="AlphaFoldDB" id="A0A1X3H4T9"/>
<evidence type="ECO:0000313" key="3">
    <source>
        <dbReference type="Proteomes" id="UP000193553"/>
    </source>
</evidence>
<organism evidence="2 3">
    <name type="scientific">Bradyrhizobium canariense</name>
    <dbReference type="NCBI Taxonomy" id="255045"/>
    <lineage>
        <taxon>Bacteria</taxon>
        <taxon>Pseudomonadati</taxon>
        <taxon>Pseudomonadota</taxon>
        <taxon>Alphaproteobacteria</taxon>
        <taxon>Hyphomicrobiales</taxon>
        <taxon>Nitrobacteraceae</taxon>
        <taxon>Bradyrhizobium</taxon>
    </lineage>
</organism>
<dbReference type="Pfam" id="PF08241">
    <property type="entry name" value="Methyltransf_11"/>
    <property type="match status" value="1"/>
</dbReference>
<dbReference type="Proteomes" id="UP000193553">
    <property type="component" value="Unassembled WGS sequence"/>
</dbReference>
<sequence>MTISDKIRSRLGLLVCTSCRKGGLAARDEHLLCTNCGAAFQVMRGVPRFVPDDSYAQSFGFQWNVHARTQLDSVCGKPISRNRLFETTKWPADLSGQTILEAGSGAGRFTEVLVTTAATIISCDLSSAVDANYRNNGDNANLLLVQASLLNLPVRPRSMDKVICLGVIQHTPDPAESFSALANCVRPGGELVIDVYAARLRSLLSWKYLLRPITKRMKGEKLYGLIERATPVLLPISEFLYRILGQFGLRLLPIVHYPKLNLSPDLSLRWAVLDTFDMYSPAHDHPQTLAEVRRWFDKAGFADVAVEYGPNGIVGRGRRPANPV</sequence>
<reference evidence="2 3" key="1">
    <citation type="submission" date="2017-03" db="EMBL/GenBank/DDBJ databases">
        <title>Whole genome sequences of fourteen strains of Bradyrhizobium canariense and one strain of Bradyrhizobium japonicum isolated from Lupinus (Papilionoideae: Genisteae) species in Algeria.</title>
        <authorList>
            <person name="Crovadore J."/>
            <person name="Chekireb D."/>
            <person name="Brachmann A."/>
            <person name="Chablais R."/>
            <person name="Cochard B."/>
            <person name="Lefort F."/>
        </authorList>
    </citation>
    <scope>NUCLEOTIDE SEQUENCE [LARGE SCALE GENOMIC DNA]</scope>
    <source>
        <strain evidence="2 3">UBMA195</strain>
    </source>
</reference>
<protein>
    <recommendedName>
        <fullName evidence="1">Methyltransferase type 11 domain-containing protein</fullName>
    </recommendedName>
</protein>
<dbReference type="CDD" id="cd02440">
    <property type="entry name" value="AdoMet_MTases"/>
    <property type="match status" value="1"/>
</dbReference>
<accession>A0A1X3H4T9</accession>
<dbReference type="InterPro" id="IPR013216">
    <property type="entry name" value="Methyltransf_11"/>
</dbReference>
<evidence type="ECO:0000259" key="1">
    <source>
        <dbReference type="Pfam" id="PF08241"/>
    </source>
</evidence>
<feature type="domain" description="Methyltransferase type 11" evidence="1">
    <location>
        <begin position="100"/>
        <end position="193"/>
    </location>
</feature>
<dbReference type="EMBL" id="NAFI01000178">
    <property type="protein sequence ID" value="OSJ06729.1"/>
    <property type="molecule type" value="Genomic_DNA"/>
</dbReference>
<dbReference type="PANTHER" id="PTHR43861">
    <property type="entry name" value="TRANS-ACONITATE 2-METHYLTRANSFERASE-RELATED"/>
    <property type="match status" value="1"/>
</dbReference>
<name>A0A1X3H4T9_9BRAD</name>
<gene>
    <name evidence="2" type="ORF">BSZ18_21800</name>
</gene>
<dbReference type="SUPFAM" id="SSF158997">
    <property type="entry name" value="Trm112p-like"/>
    <property type="match status" value="1"/>
</dbReference>
<evidence type="ECO:0000313" key="2">
    <source>
        <dbReference type="EMBL" id="OSJ06729.1"/>
    </source>
</evidence>
<comment type="caution">
    <text evidence="2">The sequence shown here is derived from an EMBL/GenBank/DDBJ whole genome shotgun (WGS) entry which is preliminary data.</text>
</comment>
<dbReference type="Gene3D" id="3.40.50.150">
    <property type="entry name" value="Vaccinia Virus protein VP39"/>
    <property type="match status" value="1"/>
</dbReference>
<dbReference type="SUPFAM" id="SSF53335">
    <property type="entry name" value="S-adenosyl-L-methionine-dependent methyltransferases"/>
    <property type="match status" value="1"/>
</dbReference>